<dbReference type="InterPro" id="IPR029044">
    <property type="entry name" value="Nucleotide-diphossugar_trans"/>
</dbReference>
<dbReference type="Pfam" id="PF00535">
    <property type="entry name" value="Glycos_transf_2"/>
    <property type="match status" value="1"/>
</dbReference>
<evidence type="ECO:0000313" key="3">
    <source>
        <dbReference type="Proteomes" id="UP000490922"/>
    </source>
</evidence>
<dbReference type="SUPFAM" id="SSF53448">
    <property type="entry name" value="Nucleotide-diphospho-sugar transferases"/>
    <property type="match status" value="1"/>
</dbReference>
<keyword evidence="3" id="KW-1185">Reference proteome</keyword>
<accession>A0A7J5AE36</accession>
<dbReference type="OrthoDB" id="7665907at2"/>
<evidence type="ECO:0000313" key="2">
    <source>
        <dbReference type="EMBL" id="KAB1155832.1"/>
    </source>
</evidence>
<dbReference type="RefSeq" id="WP_151107651.1">
    <property type="nucleotide sequence ID" value="NZ_WAEM01000004.1"/>
</dbReference>
<proteinExistence type="predicted"/>
<sequence length="305" mass="34932">MVNNQLSNTKFAGFLMTYERADILEQTIEKILSQSIAPEKLLIVDNSESNATELMIKRLENPILVYHKVGKNSGPAGAAKVGLELLSKEGFDWIYWGDDDDAPVFQDTFKILLHTALSNEKCGCVGVVGQYFNRVTGFVKRVPNELLQSEGVLKVDTIAGGMSKIVSGEMIRKHQIFPDEKLFFGMEELDFDLKIKKTGYHLLVDRPFYYKHRLKWDRVDVPNKTLQAKSDNALVREYYSIRNGLYIYKKNGLVSACMIFFAYYATKQVFSFKFGIKHGKSRFKLFYKAISDLFFSKMGRFIPSK</sequence>
<protein>
    <submittedName>
        <fullName evidence="2">Glycosyltransferase</fullName>
    </submittedName>
</protein>
<organism evidence="2 3">
    <name type="scientific">Flavobacterium luteum</name>
    <dbReference type="NCBI Taxonomy" id="2026654"/>
    <lineage>
        <taxon>Bacteria</taxon>
        <taxon>Pseudomonadati</taxon>
        <taxon>Bacteroidota</taxon>
        <taxon>Flavobacteriia</taxon>
        <taxon>Flavobacteriales</taxon>
        <taxon>Flavobacteriaceae</taxon>
        <taxon>Flavobacterium</taxon>
    </lineage>
</organism>
<keyword evidence="2" id="KW-0808">Transferase</keyword>
<dbReference type="GO" id="GO:0016740">
    <property type="term" value="F:transferase activity"/>
    <property type="evidence" value="ECO:0007669"/>
    <property type="project" value="UniProtKB-KW"/>
</dbReference>
<dbReference type="AlphaFoldDB" id="A0A7J5AE36"/>
<comment type="caution">
    <text evidence="2">The sequence shown here is derived from an EMBL/GenBank/DDBJ whole genome shotgun (WGS) entry which is preliminary data.</text>
</comment>
<dbReference type="InterPro" id="IPR001173">
    <property type="entry name" value="Glyco_trans_2-like"/>
</dbReference>
<dbReference type="EMBL" id="WAEM01000004">
    <property type="protein sequence ID" value="KAB1155832.1"/>
    <property type="molecule type" value="Genomic_DNA"/>
</dbReference>
<dbReference type="Proteomes" id="UP000490922">
    <property type="component" value="Unassembled WGS sequence"/>
</dbReference>
<feature type="domain" description="Glycosyltransferase 2-like" evidence="1">
    <location>
        <begin position="16"/>
        <end position="139"/>
    </location>
</feature>
<evidence type="ECO:0000259" key="1">
    <source>
        <dbReference type="Pfam" id="PF00535"/>
    </source>
</evidence>
<dbReference type="Gene3D" id="3.90.550.10">
    <property type="entry name" value="Spore Coat Polysaccharide Biosynthesis Protein SpsA, Chain A"/>
    <property type="match status" value="1"/>
</dbReference>
<reference evidence="2 3" key="1">
    <citation type="submission" date="2019-09" db="EMBL/GenBank/DDBJ databases">
        <title>Flavobacterium sp. nov., isolated from glacier ice.</title>
        <authorList>
            <person name="Liu Q."/>
        </authorList>
    </citation>
    <scope>NUCLEOTIDE SEQUENCE [LARGE SCALE GENOMIC DNA]</scope>
    <source>
        <strain evidence="2 3">NBRC 112527</strain>
    </source>
</reference>
<gene>
    <name evidence="2" type="ORF">F6464_09925</name>
</gene>
<name>A0A7J5AE36_9FLAO</name>